<dbReference type="PANTHER" id="PTHR43248:SF29">
    <property type="entry name" value="TRIPEPTIDYL AMINOPEPTIDASE"/>
    <property type="match status" value="1"/>
</dbReference>
<evidence type="ECO:0000256" key="3">
    <source>
        <dbReference type="ARBA" id="ARBA00022801"/>
    </source>
</evidence>
<sequence>MRDKPLIWARGPRRGATALLASVAALALVQPVVLPTTVAADTSHGELAPYYGQKISWKNCAAQQSKELREAGFTPPAYAKRLQCGSVKAPRIYASPGRGDVEIHMVRLPKTGDGERPGSLVLNFGGPGESGMEGLREMGAKFATLNQRYDLVAHDPRGVGASAPVECAQPDEADLEGFEETDRTPDNPTEAEVLAAVNGTLNEACRRSAGRLLPWVGTVASTRDLDVLRAALGDKKLNYLGFSYGTFLGANYLHKFPGNAGRVVLDGVENPTQTPREELESQAKAFDHAMDDFLADCAQRGARQCPLGTDPKEAKEGLEALFTALDGKTLPTDAGGLDQDVFVNAMKNAMYSKGDGWPALRRAFGALLDDDDGAPLAALGGATPGNGLRTADGGAGEQAADNSDDAFRAINCRDTSKRYGPKDYTAALADFTKASPLFGKLVANELLQCTDWPVAGDNDPHRVDAEGAPKALLVATVNDPATPYPGGVALAKALGNDSVELTYTGDGHGAYVTNSRCVHSKVEDFLFDGKLPKAGTKCN</sequence>
<dbReference type="InterPro" id="IPR029058">
    <property type="entry name" value="AB_hydrolase_fold"/>
</dbReference>
<dbReference type="SUPFAM" id="SSF53474">
    <property type="entry name" value="alpha/beta-Hydrolases"/>
    <property type="match status" value="1"/>
</dbReference>
<comment type="similarity">
    <text evidence="1">Belongs to the peptidase S33 family.</text>
</comment>
<evidence type="ECO:0000256" key="2">
    <source>
        <dbReference type="ARBA" id="ARBA00022729"/>
    </source>
</evidence>
<dbReference type="InterPro" id="IPR051601">
    <property type="entry name" value="Serine_prot/Carboxylest_S33"/>
</dbReference>
<gene>
    <name evidence="7" type="ORF">G5C51_01900</name>
</gene>
<organism evidence="7 8">
    <name type="scientific">Streptomyces coryli</name>
    <dbReference type="NCBI Taxonomy" id="1128680"/>
    <lineage>
        <taxon>Bacteria</taxon>
        <taxon>Bacillati</taxon>
        <taxon>Actinomycetota</taxon>
        <taxon>Actinomycetes</taxon>
        <taxon>Kitasatosporales</taxon>
        <taxon>Streptomycetaceae</taxon>
        <taxon>Streptomyces</taxon>
    </lineage>
</organism>
<dbReference type="RefSeq" id="WP_165230413.1">
    <property type="nucleotide sequence ID" value="NZ_JAAKZV010000003.1"/>
</dbReference>
<accession>A0A6G4TUF5</accession>
<dbReference type="AlphaFoldDB" id="A0A6G4TUF5"/>
<evidence type="ECO:0000313" key="7">
    <source>
        <dbReference type="EMBL" id="NGN62657.1"/>
    </source>
</evidence>
<evidence type="ECO:0000313" key="8">
    <source>
        <dbReference type="Proteomes" id="UP000481583"/>
    </source>
</evidence>
<evidence type="ECO:0000256" key="4">
    <source>
        <dbReference type="SAM" id="MobiDB-lite"/>
    </source>
</evidence>
<feature type="domain" description="Peptidase S33 tripeptidyl aminopeptidase-like C-terminal" evidence="6">
    <location>
        <begin position="435"/>
        <end position="538"/>
    </location>
</feature>
<feature type="signal peptide" evidence="5">
    <location>
        <begin position="1"/>
        <end position="27"/>
    </location>
</feature>
<dbReference type="Pfam" id="PF08386">
    <property type="entry name" value="Abhydrolase_4"/>
    <property type="match status" value="1"/>
</dbReference>
<protein>
    <submittedName>
        <fullName evidence="7">Alpha/beta hydrolase</fullName>
    </submittedName>
</protein>
<feature type="chain" id="PRO_5038590430" evidence="5">
    <location>
        <begin position="28"/>
        <end position="539"/>
    </location>
</feature>
<name>A0A6G4TUF5_9ACTN</name>
<dbReference type="Gene3D" id="3.40.50.1820">
    <property type="entry name" value="alpha/beta hydrolase"/>
    <property type="match status" value="1"/>
</dbReference>
<comment type="caution">
    <text evidence="7">The sequence shown here is derived from an EMBL/GenBank/DDBJ whole genome shotgun (WGS) entry which is preliminary data.</text>
</comment>
<dbReference type="PANTHER" id="PTHR43248">
    <property type="entry name" value="2-SUCCINYL-6-HYDROXY-2,4-CYCLOHEXADIENE-1-CARBOXYLATE SYNTHASE"/>
    <property type="match status" value="1"/>
</dbReference>
<keyword evidence="2 5" id="KW-0732">Signal</keyword>
<reference evidence="7 8" key="1">
    <citation type="submission" date="2020-02" db="EMBL/GenBank/DDBJ databases">
        <title>Whole-genome analyses of novel actinobacteria.</title>
        <authorList>
            <person name="Sahin N."/>
        </authorList>
    </citation>
    <scope>NUCLEOTIDE SEQUENCE [LARGE SCALE GENOMIC DNA]</scope>
    <source>
        <strain evidence="7 8">A7024</strain>
    </source>
</reference>
<dbReference type="EMBL" id="JAAKZV010000003">
    <property type="protein sequence ID" value="NGN62657.1"/>
    <property type="molecule type" value="Genomic_DNA"/>
</dbReference>
<proteinExistence type="inferred from homology"/>
<keyword evidence="3 7" id="KW-0378">Hydrolase</keyword>
<dbReference type="InterPro" id="IPR013595">
    <property type="entry name" value="Pept_S33_TAP-like_C"/>
</dbReference>
<dbReference type="GO" id="GO:0016787">
    <property type="term" value="F:hydrolase activity"/>
    <property type="evidence" value="ECO:0007669"/>
    <property type="project" value="UniProtKB-KW"/>
</dbReference>
<evidence type="ECO:0000259" key="6">
    <source>
        <dbReference type="Pfam" id="PF08386"/>
    </source>
</evidence>
<keyword evidence="8" id="KW-1185">Reference proteome</keyword>
<evidence type="ECO:0000256" key="5">
    <source>
        <dbReference type="SAM" id="SignalP"/>
    </source>
</evidence>
<dbReference type="Proteomes" id="UP000481583">
    <property type="component" value="Unassembled WGS sequence"/>
</dbReference>
<feature type="region of interest" description="Disordered" evidence="4">
    <location>
        <begin position="381"/>
        <end position="400"/>
    </location>
</feature>
<evidence type="ECO:0000256" key="1">
    <source>
        <dbReference type="ARBA" id="ARBA00010088"/>
    </source>
</evidence>